<organism evidence="2 3">
    <name type="scientific">Flavobacterium granuli</name>
    <dbReference type="NCBI Taxonomy" id="280093"/>
    <lineage>
        <taxon>Bacteria</taxon>
        <taxon>Pseudomonadati</taxon>
        <taxon>Bacteroidota</taxon>
        <taxon>Flavobacteriia</taxon>
        <taxon>Flavobacteriales</taxon>
        <taxon>Flavobacteriaceae</taxon>
        <taxon>Flavobacterium</taxon>
    </lineage>
</organism>
<reference evidence="2" key="2">
    <citation type="submission" date="2016-11" db="EMBL/GenBank/DDBJ databases">
        <authorList>
            <person name="Jaros S."/>
            <person name="Januszkiewicz K."/>
            <person name="Wedrychowicz H."/>
        </authorList>
    </citation>
    <scope>NUCLEOTIDE SEQUENCE [LARGE SCALE GENOMIC DNA]</scope>
    <source>
        <strain evidence="2">DSM 19729</strain>
    </source>
</reference>
<evidence type="ECO:0000313" key="1">
    <source>
        <dbReference type="EMBL" id="PRZ23439.1"/>
    </source>
</evidence>
<reference evidence="1 4" key="3">
    <citation type="submission" date="2018-03" db="EMBL/GenBank/DDBJ databases">
        <title>Genomic Encyclopedia of Archaeal and Bacterial Type Strains, Phase II (KMG-II): from individual species to whole genera.</title>
        <authorList>
            <person name="Goeker M."/>
        </authorList>
    </citation>
    <scope>NUCLEOTIDE SEQUENCE [LARGE SCALE GENOMIC DNA]</scope>
    <source>
        <strain evidence="1 4">DSM 17797</strain>
    </source>
</reference>
<dbReference type="Proteomes" id="UP000184384">
    <property type="component" value="Unassembled WGS sequence"/>
</dbReference>
<dbReference type="STRING" id="280093.SAMN05443373_105161"/>
<dbReference type="Proteomes" id="UP000237771">
    <property type="component" value="Unassembled WGS sequence"/>
</dbReference>
<name>A0A1M5NY81_9FLAO</name>
<protein>
    <submittedName>
        <fullName evidence="2">Uncharacterized protein</fullName>
    </submittedName>
</protein>
<keyword evidence="4" id="KW-1185">Reference proteome</keyword>
<gene>
    <name evidence="1" type="ORF">BC624_105161</name>
    <name evidence="2" type="ORF">SAMN05443373_105161</name>
</gene>
<evidence type="ECO:0000313" key="4">
    <source>
        <dbReference type="Proteomes" id="UP000237771"/>
    </source>
</evidence>
<dbReference type="EMBL" id="FQWO01000005">
    <property type="protein sequence ID" value="SHG94438.1"/>
    <property type="molecule type" value="Genomic_DNA"/>
</dbReference>
<evidence type="ECO:0000313" key="2">
    <source>
        <dbReference type="EMBL" id="SHG94438.1"/>
    </source>
</evidence>
<accession>A0A1M5NY81</accession>
<dbReference type="EMBL" id="PVUB01000005">
    <property type="protein sequence ID" value="PRZ23439.1"/>
    <property type="molecule type" value="Genomic_DNA"/>
</dbReference>
<evidence type="ECO:0000313" key="3">
    <source>
        <dbReference type="Proteomes" id="UP000184384"/>
    </source>
</evidence>
<proteinExistence type="predicted"/>
<sequence>MFFISFFGINLYIWENNKCYKLDLRLLELKKNRKIIKCETGDYITEYNSYLLNHFIRLDRNNNIYLH</sequence>
<dbReference type="AlphaFoldDB" id="A0A1M5NY81"/>
<reference evidence="3" key="1">
    <citation type="submission" date="2016-11" db="EMBL/GenBank/DDBJ databases">
        <authorList>
            <person name="Varghese N."/>
            <person name="Submissions S."/>
        </authorList>
    </citation>
    <scope>NUCLEOTIDE SEQUENCE [LARGE SCALE GENOMIC DNA]</scope>
    <source>
        <strain evidence="3">DSM 19729</strain>
    </source>
</reference>